<accession>A0AAV4FGI3</accession>
<feature type="transmembrane region" description="Helical" evidence="1">
    <location>
        <begin position="25"/>
        <end position="42"/>
    </location>
</feature>
<gene>
    <name evidence="2" type="ORF">ElyMa_000381400</name>
</gene>
<evidence type="ECO:0000313" key="2">
    <source>
        <dbReference type="EMBL" id="GFR72518.1"/>
    </source>
</evidence>
<keyword evidence="3" id="KW-1185">Reference proteome</keyword>
<keyword evidence="1" id="KW-1133">Transmembrane helix</keyword>
<feature type="transmembrane region" description="Helical" evidence="1">
    <location>
        <begin position="54"/>
        <end position="76"/>
    </location>
</feature>
<dbReference type="Pfam" id="PF14770">
    <property type="entry name" value="TMEM18"/>
    <property type="match status" value="1"/>
</dbReference>
<comment type="caution">
    <text evidence="2">The sequence shown here is derived from an EMBL/GenBank/DDBJ whole genome shotgun (WGS) entry which is preliminary data.</text>
</comment>
<dbReference type="EMBL" id="BMAT01000753">
    <property type="protein sequence ID" value="GFR72518.1"/>
    <property type="molecule type" value="Genomic_DNA"/>
</dbReference>
<organism evidence="2 3">
    <name type="scientific">Elysia marginata</name>
    <dbReference type="NCBI Taxonomy" id="1093978"/>
    <lineage>
        <taxon>Eukaryota</taxon>
        <taxon>Metazoa</taxon>
        <taxon>Spiralia</taxon>
        <taxon>Lophotrochozoa</taxon>
        <taxon>Mollusca</taxon>
        <taxon>Gastropoda</taxon>
        <taxon>Heterobranchia</taxon>
        <taxon>Euthyneura</taxon>
        <taxon>Panpulmonata</taxon>
        <taxon>Sacoglossa</taxon>
        <taxon>Placobranchoidea</taxon>
        <taxon>Plakobranchidae</taxon>
        <taxon>Elysia</taxon>
    </lineage>
</organism>
<reference evidence="2 3" key="1">
    <citation type="journal article" date="2021" name="Elife">
        <title>Chloroplast acquisition without the gene transfer in kleptoplastic sea slugs, Plakobranchus ocellatus.</title>
        <authorList>
            <person name="Maeda T."/>
            <person name="Takahashi S."/>
            <person name="Yoshida T."/>
            <person name="Shimamura S."/>
            <person name="Takaki Y."/>
            <person name="Nagai Y."/>
            <person name="Toyoda A."/>
            <person name="Suzuki Y."/>
            <person name="Arimoto A."/>
            <person name="Ishii H."/>
            <person name="Satoh N."/>
            <person name="Nishiyama T."/>
            <person name="Hasebe M."/>
            <person name="Maruyama T."/>
            <person name="Minagawa J."/>
            <person name="Obokata J."/>
            <person name="Shigenobu S."/>
        </authorList>
    </citation>
    <scope>NUCLEOTIDE SEQUENCE [LARGE SCALE GENOMIC DNA]</scope>
</reference>
<protein>
    <submittedName>
        <fullName evidence="2">Transmembrane protein 18</fullName>
    </submittedName>
</protein>
<proteinExistence type="predicted"/>
<dbReference type="AlphaFoldDB" id="A0AAV4FGI3"/>
<evidence type="ECO:0000256" key="1">
    <source>
        <dbReference type="SAM" id="Phobius"/>
    </source>
</evidence>
<feature type="transmembrane region" description="Helical" evidence="1">
    <location>
        <begin position="88"/>
        <end position="113"/>
    </location>
</feature>
<evidence type="ECO:0000313" key="3">
    <source>
        <dbReference type="Proteomes" id="UP000762676"/>
    </source>
</evidence>
<keyword evidence="1 2" id="KW-0812">Transmembrane</keyword>
<name>A0AAV4FGI3_9GAST</name>
<dbReference type="InterPro" id="IPR026721">
    <property type="entry name" value="TMEM18"/>
</dbReference>
<keyword evidence="1" id="KW-0472">Membrane</keyword>
<dbReference type="Proteomes" id="UP000762676">
    <property type="component" value="Unassembled WGS sequence"/>
</dbReference>
<sequence>MDPINTTQITGIWTYLETVDWSDPWFSGLLAFHVVMFGITALTRNHHTLQAIHFGILLMLVYCAESLNELAARYWSVFSKQQYFDSKGLFISLVWSTPLLVNTLIIVMSWILTSSQLMVSAGRLKIEADKRKQAAANKRNEEAKIKKRKAE</sequence>